<accession>A0A0F8YZX7</accession>
<dbReference type="AlphaFoldDB" id="A0A0F8YZX7"/>
<evidence type="ECO:0000313" key="1">
    <source>
        <dbReference type="EMBL" id="KKK86978.1"/>
    </source>
</evidence>
<proteinExistence type="predicted"/>
<dbReference type="EMBL" id="LAZR01050606">
    <property type="protein sequence ID" value="KKK86978.1"/>
    <property type="molecule type" value="Genomic_DNA"/>
</dbReference>
<comment type="caution">
    <text evidence="1">The sequence shown here is derived from an EMBL/GenBank/DDBJ whole genome shotgun (WGS) entry which is preliminary data.</text>
</comment>
<sequence>MSECKACGYSYVYDDTIMNPLKDMERKDRFIQIYTDHDFDIGEDGGGVGLYACPKCGTVIMNKWGM</sequence>
<protein>
    <submittedName>
        <fullName evidence="1">Uncharacterized protein</fullName>
    </submittedName>
</protein>
<gene>
    <name evidence="1" type="ORF">LCGC14_2757830</name>
</gene>
<name>A0A0F8YZX7_9ZZZZ</name>
<reference evidence="1" key="1">
    <citation type="journal article" date="2015" name="Nature">
        <title>Complex archaea that bridge the gap between prokaryotes and eukaryotes.</title>
        <authorList>
            <person name="Spang A."/>
            <person name="Saw J.H."/>
            <person name="Jorgensen S.L."/>
            <person name="Zaremba-Niedzwiedzka K."/>
            <person name="Martijn J."/>
            <person name="Lind A.E."/>
            <person name="van Eijk R."/>
            <person name="Schleper C."/>
            <person name="Guy L."/>
            <person name="Ettema T.J."/>
        </authorList>
    </citation>
    <scope>NUCLEOTIDE SEQUENCE</scope>
</reference>
<organism evidence="1">
    <name type="scientific">marine sediment metagenome</name>
    <dbReference type="NCBI Taxonomy" id="412755"/>
    <lineage>
        <taxon>unclassified sequences</taxon>
        <taxon>metagenomes</taxon>
        <taxon>ecological metagenomes</taxon>
    </lineage>
</organism>